<keyword evidence="3" id="KW-1185">Reference proteome</keyword>
<proteinExistence type="predicted"/>
<feature type="non-terminal residue" evidence="2">
    <location>
        <position position="276"/>
    </location>
</feature>
<reference evidence="2 3" key="1">
    <citation type="submission" date="2019-09" db="EMBL/GenBank/DDBJ databases">
        <title>Bird 10,000 Genomes (B10K) Project - Family phase.</title>
        <authorList>
            <person name="Zhang G."/>
        </authorList>
    </citation>
    <scope>NUCLEOTIDE SEQUENCE [LARGE SCALE GENOMIC DNA]</scope>
    <source>
        <strain evidence="2">B10K-DU-001-53</strain>
        <tissue evidence="2">Muscle</tissue>
    </source>
</reference>
<dbReference type="InterPro" id="IPR016024">
    <property type="entry name" value="ARM-type_fold"/>
</dbReference>
<feature type="non-terminal residue" evidence="2">
    <location>
        <position position="1"/>
    </location>
</feature>
<dbReference type="EMBL" id="VXAB01009204">
    <property type="protein sequence ID" value="NXJ11896.1"/>
    <property type="molecule type" value="Genomic_DNA"/>
</dbReference>
<name>A0A7K9YPB5_9GALL</name>
<organism evidence="2 3">
    <name type="scientific">Odontophorus gujanensis</name>
    <name type="common">marbled wood quail</name>
    <dbReference type="NCBI Taxonomy" id="886794"/>
    <lineage>
        <taxon>Eukaryota</taxon>
        <taxon>Metazoa</taxon>
        <taxon>Chordata</taxon>
        <taxon>Craniata</taxon>
        <taxon>Vertebrata</taxon>
        <taxon>Euteleostomi</taxon>
        <taxon>Archelosauria</taxon>
        <taxon>Archosauria</taxon>
        <taxon>Dinosauria</taxon>
        <taxon>Saurischia</taxon>
        <taxon>Theropoda</taxon>
        <taxon>Coelurosauria</taxon>
        <taxon>Aves</taxon>
        <taxon>Neognathae</taxon>
        <taxon>Galloanserae</taxon>
        <taxon>Galliformes</taxon>
        <taxon>Odontophoridae</taxon>
        <taxon>Odontophorus</taxon>
    </lineage>
</organism>
<evidence type="ECO:0000313" key="3">
    <source>
        <dbReference type="Proteomes" id="UP000522663"/>
    </source>
</evidence>
<accession>A0A7K9YPB5</accession>
<protein>
    <submittedName>
        <fullName evidence="2">MRO2B protein</fullName>
    </submittedName>
</protein>
<dbReference type="PANTHER" id="PTHR23120">
    <property type="entry name" value="MAESTRO-RELATED HEAT DOMAIN-CONTAINING"/>
    <property type="match status" value="1"/>
</dbReference>
<dbReference type="AlphaFoldDB" id="A0A7K9YPB5"/>
<comment type="caution">
    <text evidence="2">The sequence shown here is derived from an EMBL/GenBank/DDBJ whole genome shotgun (WGS) entry which is preliminary data.</text>
</comment>
<evidence type="ECO:0000313" key="2">
    <source>
        <dbReference type="EMBL" id="NXJ11896.1"/>
    </source>
</evidence>
<dbReference type="GO" id="GO:0005737">
    <property type="term" value="C:cytoplasm"/>
    <property type="evidence" value="ECO:0007669"/>
    <property type="project" value="TreeGrafter"/>
</dbReference>
<sequence length="276" mass="30933">SQLKPFLESIETFHLLNLCWKNIVTNPSAEMMLKIRKSQRAAQYLQLLQTSVKALGRFLAVILEIEPTGGFFQSIFLNQSVITDNMWERKRALQVFFHLLSACENLQRGHTCEHFGFLVGLLAPLTCDPMPTSRLLAASCLSSLLRIQAKATNSVMEMGDIGSLCVGLNSCSTVSQLQASSKIARMVCRNFALEGTTDFLMAIKQTLQQVTGTRLRAAGKWMITFLQMYGKDICQDVPFILYTLRCSMSMQQSMFVPFLCHALTILTCCHPEVTID</sequence>
<gene>
    <name evidence="2" type="primary">Mroh2b</name>
    <name evidence="2" type="ORF">ODOGUJ_R06970</name>
</gene>
<dbReference type="Pfam" id="PF21047">
    <property type="entry name" value="HEAT_Maestro"/>
    <property type="match status" value="1"/>
</dbReference>
<dbReference type="Proteomes" id="UP000522663">
    <property type="component" value="Unassembled WGS sequence"/>
</dbReference>
<dbReference type="SUPFAM" id="SSF48371">
    <property type="entry name" value="ARM repeat"/>
    <property type="match status" value="1"/>
</dbReference>
<dbReference type="InterPro" id="IPR048465">
    <property type="entry name" value="Maestro-like_HEAT"/>
</dbReference>
<dbReference type="PANTHER" id="PTHR23120:SF44">
    <property type="entry name" value="MAESTRO HEAT-LIKE REPEAT-CONTAINING PROTEIN FAMILY MEMBER 1"/>
    <property type="match status" value="1"/>
</dbReference>
<feature type="domain" description="Maestro-like HEAT-repeats" evidence="1">
    <location>
        <begin position="87"/>
        <end position="272"/>
    </location>
</feature>
<dbReference type="OrthoDB" id="9120731at2759"/>
<dbReference type="InterPro" id="IPR045206">
    <property type="entry name" value="Maestro_heat-like_prot"/>
</dbReference>
<evidence type="ECO:0000259" key="1">
    <source>
        <dbReference type="Pfam" id="PF21047"/>
    </source>
</evidence>